<dbReference type="RefSeq" id="WP_274267555.1">
    <property type="nucleotide sequence ID" value="NZ_CP117880.1"/>
</dbReference>
<dbReference type="Pfam" id="PF13407">
    <property type="entry name" value="Peripla_BP_4"/>
    <property type="match status" value="1"/>
</dbReference>
<dbReference type="Proteomes" id="UP001221558">
    <property type="component" value="Chromosome"/>
</dbReference>
<dbReference type="PROSITE" id="PS50943">
    <property type="entry name" value="HTH_CROC1"/>
    <property type="match status" value="1"/>
</dbReference>
<keyword evidence="7" id="KW-1185">Reference proteome</keyword>
<dbReference type="InterPro" id="IPR025997">
    <property type="entry name" value="SBP_2_dom"/>
</dbReference>
<dbReference type="PANTHER" id="PTHR30146">
    <property type="entry name" value="LACI-RELATED TRANSCRIPTIONAL REPRESSOR"/>
    <property type="match status" value="1"/>
</dbReference>
<keyword evidence="3" id="KW-0804">Transcription</keyword>
<dbReference type="Gene3D" id="3.40.50.2300">
    <property type="match status" value="2"/>
</dbReference>
<evidence type="ECO:0000313" key="6">
    <source>
        <dbReference type="EMBL" id="WDF68825.1"/>
    </source>
</evidence>
<evidence type="ECO:0000259" key="4">
    <source>
        <dbReference type="PROSITE" id="PS50932"/>
    </source>
</evidence>
<dbReference type="CDD" id="cd06267">
    <property type="entry name" value="PBP1_LacI_sugar_binding-like"/>
    <property type="match status" value="1"/>
</dbReference>
<dbReference type="InterPro" id="IPR000843">
    <property type="entry name" value="HTH_LacI"/>
</dbReference>
<sequence length="339" mass="37812">MAFENYTIKDIAKALNLSASTVSRALRDSYEISAETKAIVQAYAEKINYKANPIARGLKERKSYSIGIIVSEIANNFFSQVIDGIESVAYSKDYQVVISQTHESASRERLNVEHLYARSTDGLLMALSAETTDLSYLENLLKKGFPIVFFDRVPEQTICHRVIADNKQSGYQAVHYLAKRGCRRIAHLTSAQNLSITRERLEGYKMGLLSCGLDFDQKLVKYCRYGGLHQDEIDTAVAELATEDYDAIFISGDKLTTGYLTAMNERAGRDAHNIAIVGFTNSKVVSIFSPTITAIRQPAFEMGKRAAELLIQQIEAKHPVVDFETVVLPTVIIEKNSSF</sequence>
<dbReference type="GO" id="GO:0003677">
    <property type="term" value="F:DNA binding"/>
    <property type="evidence" value="ECO:0007669"/>
    <property type="project" value="UniProtKB-KW"/>
</dbReference>
<keyword evidence="2 6" id="KW-0238">DNA-binding</keyword>
<evidence type="ECO:0000259" key="5">
    <source>
        <dbReference type="PROSITE" id="PS50943"/>
    </source>
</evidence>
<dbReference type="InterPro" id="IPR010982">
    <property type="entry name" value="Lambda_DNA-bd_dom_sf"/>
</dbReference>
<dbReference type="SUPFAM" id="SSF53822">
    <property type="entry name" value="Periplasmic binding protein-like I"/>
    <property type="match status" value="1"/>
</dbReference>
<evidence type="ECO:0000256" key="1">
    <source>
        <dbReference type="ARBA" id="ARBA00023015"/>
    </source>
</evidence>
<proteinExistence type="predicted"/>
<organism evidence="6 7">
    <name type="scientific">Sphingobacterium oryzagri</name>
    <dbReference type="NCBI Taxonomy" id="3025669"/>
    <lineage>
        <taxon>Bacteria</taxon>
        <taxon>Pseudomonadati</taxon>
        <taxon>Bacteroidota</taxon>
        <taxon>Sphingobacteriia</taxon>
        <taxon>Sphingobacteriales</taxon>
        <taxon>Sphingobacteriaceae</taxon>
        <taxon>Sphingobacterium</taxon>
    </lineage>
</organism>
<gene>
    <name evidence="6" type="ORF">PQ465_00225</name>
</gene>
<dbReference type="PANTHER" id="PTHR30146:SF109">
    <property type="entry name" value="HTH-TYPE TRANSCRIPTIONAL REGULATOR GALS"/>
    <property type="match status" value="1"/>
</dbReference>
<dbReference type="SUPFAM" id="SSF47413">
    <property type="entry name" value="lambda repressor-like DNA-binding domains"/>
    <property type="match status" value="1"/>
</dbReference>
<evidence type="ECO:0000256" key="2">
    <source>
        <dbReference type="ARBA" id="ARBA00023125"/>
    </source>
</evidence>
<protein>
    <submittedName>
        <fullName evidence="6">LacI family DNA-binding transcriptional regulator</fullName>
    </submittedName>
</protein>
<feature type="domain" description="HTH cro/C1-type" evidence="5">
    <location>
        <begin position="5"/>
        <end position="50"/>
    </location>
</feature>
<accession>A0ABY7WH51</accession>
<reference evidence="6 7" key="1">
    <citation type="submission" date="2023-02" db="EMBL/GenBank/DDBJ databases">
        <title>Genome sequence of Sphingobacterium sp. KACC 22765.</title>
        <authorList>
            <person name="Kim S."/>
            <person name="Heo J."/>
            <person name="Kwon S.-W."/>
        </authorList>
    </citation>
    <scope>NUCLEOTIDE SEQUENCE [LARGE SCALE GENOMIC DNA]</scope>
    <source>
        <strain evidence="6 7">KACC 22765</strain>
    </source>
</reference>
<dbReference type="SMART" id="SM00354">
    <property type="entry name" value="HTH_LACI"/>
    <property type="match status" value="1"/>
</dbReference>
<dbReference type="PROSITE" id="PS50932">
    <property type="entry name" value="HTH_LACI_2"/>
    <property type="match status" value="1"/>
</dbReference>
<dbReference type="Pfam" id="PF00356">
    <property type="entry name" value="LacI"/>
    <property type="match status" value="1"/>
</dbReference>
<dbReference type="InterPro" id="IPR001387">
    <property type="entry name" value="Cro/C1-type_HTH"/>
</dbReference>
<dbReference type="CDD" id="cd01392">
    <property type="entry name" value="HTH_LacI"/>
    <property type="match status" value="1"/>
</dbReference>
<dbReference type="EMBL" id="CP117880">
    <property type="protein sequence ID" value="WDF68825.1"/>
    <property type="molecule type" value="Genomic_DNA"/>
</dbReference>
<evidence type="ECO:0000313" key="7">
    <source>
        <dbReference type="Proteomes" id="UP001221558"/>
    </source>
</evidence>
<name>A0ABY7WH51_9SPHI</name>
<feature type="domain" description="HTH lacI-type" evidence="4">
    <location>
        <begin position="6"/>
        <end position="60"/>
    </location>
</feature>
<evidence type="ECO:0000256" key="3">
    <source>
        <dbReference type="ARBA" id="ARBA00023163"/>
    </source>
</evidence>
<dbReference type="Gene3D" id="1.10.260.40">
    <property type="entry name" value="lambda repressor-like DNA-binding domains"/>
    <property type="match status" value="1"/>
</dbReference>
<keyword evidence="1" id="KW-0805">Transcription regulation</keyword>
<dbReference type="InterPro" id="IPR028082">
    <property type="entry name" value="Peripla_BP_I"/>
</dbReference>